<sequence length="343" mass="37822">MAAGYVIGLIFVLGFVQVNFILSFLSHYLFLLSSLFSVMCVAGAVIRITMNAVNEQHIIDMQNEQSSSSRVVGGWPAEDTQIPYQVSLRMVGPTGGVSSCGGSIIHHEWILTAAHCLANRITFVVRLGLTNLTRPEYIVESANKYIHPEYDEIRAGVQTADIALVGLDDWIPYSTTIQPCRLQNSEQKNINYEGVRLVVSGYGRTDDLWNGGTASEILLWTFLSGVSNEYCLSWYPNSQVIKEQTVCAAYYNETSQSSCQGDSGGPLTKVDEDGAPTMIGVVSFGSSAGCNSPWPAGYVRPGHYHDWFLEVTGINFDWNSEDLKAKPIQLDYESVDQVKIVDF</sequence>
<gene>
    <name evidence="1" type="ORF">K1T71_011486</name>
</gene>
<comment type="caution">
    <text evidence="1">The sequence shown here is derived from an EMBL/GenBank/DDBJ whole genome shotgun (WGS) entry which is preliminary data.</text>
</comment>
<evidence type="ECO:0000313" key="2">
    <source>
        <dbReference type="Proteomes" id="UP000824533"/>
    </source>
</evidence>
<evidence type="ECO:0000313" key="1">
    <source>
        <dbReference type="EMBL" id="KAJ0173310.1"/>
    </source>
</evidence>
<keyword evidence="2" id="KW-1185">Reference proteome</keyword>
<protein>
    <submittedName>
        <fullName evidence="1">Uncharacterized protein</fullName>
    </submittedName>
</protein>
<accession>A0ACC1CP06</accession>
<organism evidence="1 2">
    <name type="scientific">Dendrolimus kikuchii</name>
    <dbReference type="NCBI Taxonomy" id="765133"/>
    <lineage>
        <taxon>Eukaryota</taxon>
        <taxon>Metazoa</taxon>
        <taxon>Ecdysozoa</taxon>
        <taxon>Arthropoda</taxon>
        <taxon>Hexapoda</taxon>
        <taxon>Insecta</taxon>
        <taxon>Pterygota</taxon>
        <taxon>Neoptera</taxon>
        <taxon>Endopterygota</taxon>
        <taxon>Lepidoptera</taxon>
        <taxon>Glossata</taxon>
        <taxon>Ditrysia</taxon>
        <taxon>Bombycoidea</taxon>
        <taxon>Lasiocampidae</taxon>
        <taxon>Dendrolimus</taxon>
    </lineage>
</organism>
<dbReference type="EMBL" id="CM034406">
    <property type="protein sequence ID" value="KAJ0173310.1"/>
    <property type="molecule type" value="Genomic_DNA"/>
</dbReference>
<proteinExistence type="predicted"/>
<name>A0ACC1CP06_9NEOP</name>
<reference evidence="1 2" key="1">
    <citation type="journal article" date="2021" name="Front. Genet.">
        <title>Chromosome-Level Genome Assembly Reveals Significant Gene Expansion in the Toll and IMD Signaling Pathways of Dendrolimus kikuchii.</title>
        <authorList>
            <person name="Zhou J."/>
            <person name="Wu P."/>
            <person name="Xiong Z."/>
            <person name="Liu N."/>
            <person name="Zhao N."/>
            <person name="Ji M."/>
            <person name="Qiu Y."/>
            <person name="Yang B."/>
        </authorList>
    </citation>
    <scope>NUCLEOTIDE SEQUENCE [LARGE SCALE GENOMIC DNA]</scope>
    <source>
        <strain evidence="1">Ann1</strain>
    </source>
</reference>
<dbReference type="Proteomes" id="UP000824533">
    <property type="component" value="Linkage Group LG20"/>
</dbReference>